<name>A0A1B1AZJ7_9ACTN</name>
<reference evidence="3 5" key="2">
    <citation type="submission" date="2021-03" db="EMBL/GenBank/DDBJ databases">
        <title>Genomic Encyclopedia of Type Strains, Phase IV (KMG-IV): sequencing the most valuable type-strain genomes for metagenomic binning, comparative biology and taxonomic classification.</title>
        <authorList>
            <person name="Goeker M."/>
        </authorList>
    </citation>
    <scope>NUCLEOTIDE SEQUENCE [LARGE SCALE GENOMIC DNA]</scope>
    <source>
        <strain evidence="3 5">DSM 40499</strain>
    </source>
</reference>
<keyword evidence="1" id="KW-0812">Transmembrane</keyword>
<dbReference type="RefSeq" id="WP_067307412.1">
    <property type="nucleotide sequence ID" value="NZ_CP016279.1"/>
</dbReference>
<protein>
    <submittedName>
        <fullName evidence="2">Uncharacterized protein</fullName>
    </submittedName>
</protein>
<dbReference type="AlphaFoldDB" id="A0A1B1AZJ7"/>
<evidence type="ECO:0000256" key="1">
    <source>
        <dbReference type="SAM" id="Phobius"/>
    </source>
</evidence>
<proteinExistence type="predicted"/>
<dbReference type="Proteomes" id="UP000092659">
    <property type="component" value="Chromosome"/>
</dbReference>
<reference evidence="2 4" key="1">
    <citation type="submission" date="2016-06" db="EMBL/GenBank/DDBJ databases">
        <title>Complete genome sequence of Streptomyces griseochromogenes ATCC 14511, the Blasticidin S producer.</title>
        <authorList>
            <person name="Wu L."/>
        </authorList>
    </citation>
    <scope>NUCLEOTIDE SEQUENCE [LARGE SCALE GENOMIC DNA]</scope>
    <source>
        <strain evidence="2 4">ATCC 14511</strain>
    </source>
</reference>
<evidence type="ECO:0000313" key="4">
    <source>
        <dbReference type="Proteomes" id="UP000092659"/>
    </source>
</evidence>
<sequence length="69" mass="6987">MSKTLLCVGDGTPVPRHLSEAVTVVAVLIVVLGALRSASAWQGAAQALMAETVAAVVVAVAKPSPYGRM</sequence>
<keyword evidence="1" id="KW-0472">Membrane</keyword>
<keyword evidence="5" id="KW-1185">Reference proteome</keyword>
<organism evidence="2 4">
    <name type="scientific">Streptomyces griseochromogenes</name>
    <dbReference type="NCBI Taxonomy" id="68214"/>
    <lineage>
        <taxon>Bacteria</taxon>
        <taxon>Bacillati</taxon>
        <taxon>Actinomycetota</taxon>
        <taxon>Actinomycetes</taxon>
        <taxon>Kitasatosporales</taxon>
        <taxon>Streptomycetaceae</taxon>
        <taxon>Streptomyces</taxon>
    </lineage>
</organism>
<dbReference type="KEGG" id="sgs:AVL59_22680"/>
<evidence type="ECO:0000313" key="5">
    <source>
        <dbReference type="Proteomes" id="UP001519309"/>
    </source>
</evidence>
<accession>A0A1B1AZJ7</accession>
<evidence type="ECO:0000313" key="3">
    <source>
        <dbReference type="EMBL" id="MBP2055858.1"/>
    </source>
</evidence>
<keyword evidence="1" id="KW-1133">Transmembrane helix</keyword>
<dbReference type="Proteomes" id="UP001519309">
    <property type="component" value="Unassembled WGS sequence"/>
</dbReference>
<evidence type="ECO:0000313" key="2">
    <source>
        <dbReference type="EMBL" id="ANP52006.1"/>
    </source>
</evidence>
<dbReference type="EMBL" id="JAGGLP010000035">
    <property type="protein sequence ID" value="MBP2055858.1"/>
    <property type="molecule type" value="Genomic_DNA"/>
</dbReference>
<feature type="transmembrane region" description="Helical" evidence="1">
    <location>
        <begin position="21"/>
        <end position="38"/>
    </location>
</feature>
<gene>
    <name evidence="2" type="ORF">AVL59_22680</name>
    <name evidence="3" type="ORF">J2Z21_008874</name>
</gene>
<dbReference type="EMBL" id="CP016279">
    <property type="protein sequence ID" value="ANP52006.1"/>
    <property type="molecule type" value="Genomic_DNA"/>
</dbReference>